<keyword evidence="1" id="KW-0812">Transmembrane</keyword>
<evidence type="ECO:0000256" key="1">
    <source>
        <dbReference type="SAM" id="Phobius"/>
    </source>
</evidence>
<evidence type="ECO:0000313" key="3">
    <source>
        <dbReference type="Proteomes" id="UP000595140"/>
    </source>
</evidence>
<accession>A0A484LUJ9</accession>
<keyword evidence="3" id="KW-1185">Reference proteome</keyword>
<keyword evidence="1" id="KW-0472">Membrane</keyword>
<keyword evidence="1" id="KW-1133">Transmembrane helix</keyword>
<protein>
    <submittedName>
        <fullName evidence="2">Uncharacterized protein</fullName>
    </submittedName>
</protein>
<evidence type="ECO:0000313" key="2">
    <source>
        <dbReference type="EMBL" id="VFQ79468.1"/>
    </source>
</evidence>
<sequence length="68" mass="7563">MIGPSFLIRHTHLSGLNPLLALGLVHFVLLWAFIGLGIGSIRPNIYQYPKQIGSSDLERNGEKVISHR</sequence>
<reference evidence="2 3" key="1">
    <citation type="submission" date="2018-04" db="EMBL/GenBank/DDBJ databases">
        <authorList>
            <person name="Vogel A."/>
        </authorList>
    </citation>
    <scope>NUCLEOTIDE SEQUENCE [LARGE SCALE GENOMIC DNA]</scope>
</reference>
<name>A0A484LUJ9_9ASTE</name>
<gene>
    <name evidence="2" type="ORF">CCAM_LOCUS21244</name>
</gene>
<feature type="transmembrane region" description="Helical" evidence="1">
    <location>
        <begin position="20"/>
        <end position="41"/>
    </location>
</feature>
<dbReference type="EMBL" id="OOIL02001958">
    <property type="protein sequence ID" value="VFQ79468.1"/>
    <property type="molecule type" value="Genomic_DNA"/>
</dbReference>
<organism evidence="2 3">
    <name type="scientific">Cuscuta campestris</name>
    <dbReference type="NCBI Taxonomy" id="132261"/>
    <lineage>
        <taxon>Eukaryota</taxon>
        <taxon>Viridiplantae</taxon>
        <taxon>Streptophyta</taxon>
        <taxon>Embryophyta</taxon>
        <taxon>Tracheophyta</taxon>
        <taxon>Spermatophyta</taxon>
        <taxon>Magnoliopsida</taxon>
        <taxon>eudicotyledons</taxon>
        <taxon>Gunneridae</taxon>
        <taxon>Pentapetalae</taxon>
        <taxon>asterids</taxon>
        <taxon>lamiids</taxon>
        <taxon>Solanales</taxon>
        <taxon>Convolvulaceae</taxon>
        <taxon>Cuscuteae</taxon>
        <taxon>Cuscuta</taxon>
        <taxon>Cuscuta subgen. Grammica</taxon>
        <taxon>Cuscuta sect. Cleistogrammica</taxon>
    </lineage>
</organism>
<dbReference type="Proteomes" id="UP000595140">
    <property type="component" value="Unassembled WGS sequence"/>
</dbReference>
<dbReference type="AlphaFoldDB" id="A0A484LUJ9"/>
<proteinExistence type="predicted"/>